<keyword evidence="10 14" id="KW-0067">ATP-binding</keyword>
<evidence type="ECO:0000256" key="3">
    <source>
        <dbReference type="ARBA" id="ARBA00012401"/>
    </source>
</evidence>
<evidence type="ECO:0000256" key="2">
    <source>
        <dbReference type="ARBA" id="ARBA00009605"/>
    </source>
</evidence>
<dbReference type="EMBL" id="JAMKFB020000006">
    <property type="protein sequence ID" value="KAL0190651.1"/>
    <property type="molecule type" value="Genomic_DNA"/>
</dbReference>
<evidence type="ECO:0000256" key="1">
    <source>
        <dbReference type="ARBA" id="ARBA00004479"/>
    </source>
</evidence>
<keyword evidence="12" id="KW-0472">Membrane</keyword>
<proteinExistence type="inferred from homology"/>
<name>A0ABD0QZ37_CIRMR</name>
<keyword evidence="9" id="KW-0418">Kinase</keyword>
<dbReference type="InterPro" id="IPR011009">
    <property type="entry name" value="Kinase-like_dom_sf"/>
</dbReference>
<keyword evidence="7" id="KW-0732">Signal</keyword>
<keyword evidence="6" id="KW-0812">Transmembrane</keyword>
<dbReference type="AlphaFoldDB" id="A0ABD0QZ37"/>
<evidence type="ECO:0000256" key="11">
    <source>
        <dbReference type="ARBA" id="ARBA00022989"/>
    </source>
</evidence>
<dbReference type="InterPro" id="IPR001245">
    <property type="entry name" value="Ser-Thr/Tyr_kinase_cat_dom"/>
</dbReference>
<dbReference type="PROSITE" id="PS50011">
    <property type="entry name" value="PROTEIN_KINASE_DOM"/>
    <property type="match status" value="1"/>
</dbReference>
<dbReference type="PANTHER" id="PTHR23255">
    <property type="entry name" value="TRANSFORMING GROWTH FACTOR-BETA RECEPTOR TYPE I AND II"/>
    <property type="match status" value="1"/>
</dbReference>
<reference evidence="16 17" key="1">
    <citation type="submission" date="2024-05" db="EMBL/GenBank/DDBJ databases">
        <title>Genome sequencing and assembly of Indian major carp, Cirrhinus mrigala (Hamilton, 1822).</title>
        <authorList>
            <person name="Mohindra V."/>
            <person name="Chowdhury L.M."/>
            <person name="Lal K."/>
            <person name="Jena J.K."/>
        </authorList>
    </citation>
    <scope>NUCLEOTIDE SEQUENCE [LARGE SCALE GENOMIC DNA]</scope>
    <source>
        <strain evidence="16">CM1030</strain>
        <tissue evidence="16">Blood</tissue>
    </source>
</reference>
<dbReference type="Gene3D" id="3.30.200.20">
    <property type="entry name" value="Phosphorylase Kinase, domain 1"/>
    <property type="match status" value="1"/>
</dbReference>
<evidence type="ECO:0000256" key="10">
    <source>
        <dbReference type="ARBA" id="ARBA00022840"/>
    </source>
</evidence>
<feature type="non-terminal residue" evidence="16">
    <location>
        <position position="76"/>
    </location>
</feature>
<feature type="binding site" evidence="14">
    <location>
        <position position="23"/>
    </location>
    <ligand>
        <name>ATP</name>
        <dbReference type="ChEBI" id="CHEBI:30616"/>
    </ligand>
</feature>
<feature type="domain" description="Protein kinase" evidence="15">
    <location>
        <begin position="1"/>
        <end position="76"/>
    </location>
</feature>
<evidence type="ECO:0000256" key="14">
    <source>
        <dbReference type="PROSITE-ProRule" id="PRU10141"/>
    </source>
</evidence>
<dbReference type="SUPFAM" id="SSF56112">
    <property type="entry name" value="Protein kinase-like (PK-like)"/>
    <property type="match status" value="1"/>
</dbReference>
<evidence type="ECO:0000259" key="15">
    <source>
        <dbReference type="PROSITE" id="PS50011"/>
    </source>
</evidence>
<evidence type="ECO:0000256" key="5">
    <source>
        <dbReference type="ARBA" id="ARBA00022679"/>
    </source>
</evidence>
<evidence type="ECO:0000256" key="8">
    <source>
        <dbReference type="ARBA" id="ARBA00022741"/>
    </source>
</evidence>
<comment type="caution">
    <text evidence="16">The sequence shown here is derived from an EMBL/GenBank/DDBJ whole genome shotgun (WGS) entry which is preliminary data.</text>
</comment>
<keyword evidence="8 14" id="KW-0547">Nucleotide-binding</keyword>
<keyword evidence="4" id="KW-0723">Serine/threonine-protein kinase</keyword>
<dbReference type="PANTHER" id="PTHR23255:SF63">
    <property type="entry name" value="BONE MORPHOGENETIC PROTEIN RECEPTOR TYPE-2"/>
    <property type="match status" value="1"/>
</dbReference>
<evidence type="ECO:0000256" key="12">
    <source>
        <dbReference type="ARBA" id="ARBA00023136"/>
    </source>
</evidence>
<dbReference type="Proteomes" id="UP001529510">
    <property type="component" value="Unassembled WGS sequence"/>
</dbReference>
<protein>
    <recommendedName>
        <fullName evidence="3">receptor protein serine/threonine kinase</fullName>
        <ecNumber evidence="3">2.7.11.30</ecNumber>
    </recommendedName>
</protein>
<evidence type="ECO:0000256" key="9">
    <source>
        <dbReference type="ARBA" id="ARBA00022777"/>
    </source>
</evidence>
<evidence type="ECO:0000256" key="6">
    <source>
        <dbReference type="ARBA" id="ARBA00022692"/>
    </source>
</evidence>
<dbReference type="InterPro" id="IPR000333">
    <property type="entry name" value="TGFB_receptor"/>
</dbReference>
<keyword evidence="13" id="KW-0675">Receptor</keyword>
<evidence type="ECO:0000313" key="17">
    <source>
        <dbReference type="Proteomes" id="UP001529510"/>
    </source>
</evidence>
<dbReference type="GO" id="GO:0016020">
    <property type="term" value="C:membrane"/>
    <property type="evidence" value="ECO:0007669"/>
    <property type="project" value="UniProtKB-SubCell"/>
</dbReference>
<sequence>MIGRGRYGTVYRGSLEDRSVAVKVFISANRQQFTNERMIYRLLLDHENVARFLESEERVGTEGRTELLLLLEFYPH</sequence>
<keyword evidence="5" id="KW-0808">Transferase</keyword>
<evidence type="ECO:0000313" key="16">
    <source>
        <dbReference type="EMBL" id="KAL0190651.1"/>
    </source>
</evidence>
<comment type="similarity">
    <text evidence="2">Belongs to the protein kinase superfamily. TKL Ser/Thr protein kinase family. TGFB receptor subfamily.</text>
</comment>
<dbReference type="InterPro" id="IPR017441">
    <property type="entry name" value="Protein_kinase_ATP_BS"/>
</dbReference>
<keyword evidence="17" id="KW-1185">Reference proteome</keyword>
<dbReference type="GO" id="GO:0004675">
    <property type="term" value="F:transmembrane receptor protein serine/threonine kinase activity"/>
    <property type="evidence" value="ECO:0007669"/>
    <property type="project" value="UniProtKB-EC"/>
</dbReference>
<organism evidence="16 17">
    <name type="scientific">Cirrhinus mrigala</name>
    <name type="common">Mrigala</name>
    <dbReference type="NCBI Taxonomy" id="683832"/>
    <lineage>
        <taxon>Eukaryota</taxon>
        <taxon>Metazoa</taxon>
        <taxon>Chordata</taxon>
        <taxon>Craniata</taxon>
        <taxon>Vertebrata</taxon>
        <taxon>Euteleostomi</taxon>
        <taxon>Actinopterygii</taxon>
        <taxon>Neopterygii</taxon>
        <taxon>Teleostei</taxon>
        <taxon>Ostariophysi</taxon>
        <taxon>Cypriniformes</taxon>
        <taxon>Cyprinidae</taxon>
        <taxon>Labeoninae</taxon>
        <taxon>Labeonini</taxon>
        <taxon>Cirrhinus</taxon>
    </lineage>
</organism>
<evidence type="ECO:0000256" key="4">
    <source>
        <dbReference type="ARBA" id="ARBA00022527"/>
    </source>
</evidence>
<gene>
    <name evidence="16" type="ORF">M9458_013349</name>
</gene>
<dbReference type="Pfam" id="PF07714">
    <property type="entry name" value="PK_Tyr_Ser-Thr"/>
    <property type="match status" value="1"/>
</dbReference>
<dbReference type="GO" id="GO:0005524">
    <property type="term" value="F:ATP binding"/>
    <property type="evidence" value="ECO:0007669"/>
    <property type="project" value="UniProtKB-UniRule"/>
</dbReference>
<dbReference type="EC" id="2.7.11.30" evidence="3"/>
<accession>A0ABD0QZ37</accession>
<evidence type="ECO:0000256" key="7">
    <source>
        <dbReference type="ARBA" id="ARBA00022729"/>
    </source>
</evidence>
<comment type="subcellular location">
    <subcellularLocation>
        <location evidence="1">Membrane</location>
        <topology evidence="1">Single-pass type I membrane protein</topology>
    </subcellularLocation>
</comment>
<dbReference type="PROSITE" id="PS00107">
    <property type="entry name" value="PROTEIN_KINASE_ATP"/>
    <property type="match status" value="1"/>
</dbReference>
<evidence type="ECO:0000256" key="13">
    <source>
        <dbReference type="ARBA" id="ARBA00023170"/>
    </source>
</evidence>
<dbReference type="InterPro" id="IPR000719">
    <property type="entry name" value="Prot_kinase_dom"/>
</dbReference>
<keyword evidence="11" id="KW-1133">Transmembrane helix</keyword>